<reference evidence="2" key="2">
    <citation type="submission" date="2022-03" db="EMBL/GenBank/DDBJ databases">
        <title>Draft title - Genomic analysis of global carrot germplasm unveils the trajectory of domestication and the origin of high carotenoid orange carrot.</title>
        <authorList>
            <person name="Iorizzo M."/>
            <person name="Ellison S."/>
            <person name="Senalik D."/>
            <person name="Macko-Podgorni A."/>
            <person name="Grzebelus D."/>
            <person name="Bostan H."/>
            <person name="Rolling W."/>
            <person name="Curaba J."/>
            <person name="Simon P."/>
        </authorList>
    </citation>
    <scope>NUCLEOTIDE SEQUENCE</scope>
    <source>
        <tissue evidence="2">Leaf</tissue>
    </source>
</reference>
<dbReference type="AlphaFoldDB" id="A0AAF0X9M3"/>
<feature type="region of interest" description="Disordered" evidence="1">
    <location>
        <begin position="94"/>
        <end position="118"/>
    </location>
</feature>
<feature type="compositionally biased region" description="Polar residues" evidence="1">
    <location>
        <begin position="153"/>
        <end position="162"/>
    </location>
</feature>
<sequence length="188" mass="20399">MAANEYQNPTQHLHQGKAAGILDVDVTTALTAQLKALTMKVDSLANLGNQQPPSVCELCAGAHSSDQCAISSESFQQQGARPFNPSGFQQQFAPRQQFHPPGFPQQNHGVAGQSSNERSELEELRLMIKSQAVSIKTLENQIGQIANVLINRPQGTLPSDTEANPGKKEMKEQVQAVTLRSGKVTKER</sequence>
<evidence type="ECO:0000313" key="2">
    <source>
        <dbReference type="EMBL" id="WOH04005.1"/>
    </source>
</evidence>
<feature type="region of interest" description="Disordered" evidence="1">
    <location>
        <begin position="153"/>
        <end position="188"/>
    </location>
</feature>
<gene>
    <name evidence="2" type="ORF">DCAR_0623410</name>
</gene>
<reference evidence="2" key="1">
    <citation type="journal article" date="2016" name="Nat. Genet.">
        <title>A high-quality carrot genome assembly provides new insights into carotenoid accumulation and asterid genome evolution.</title>
        <authorList>
            <person name="Iorizzo M."/>
            <person name="Ellison S."/>
            <person name="Senalik D."/>
            <person name="Zeng P."/>
            <person name="Satapoomin P."/>
            <person name="Huang J."/>
            <person name="Bowman M."/>
            <person name="Iovene M."/>
            <person name="Sanseverino W."/>
            <person name="Cavagnaro P."/>
            <person name="Yildiz M."/>
            <person name="Macko-Podgorni A."/>
            <person name="Moranska E."/>
            <person name="Grzebelus E."/>
            <person name="Grzebelus D."/>
            <person name="Ashrafi H."/>
            <person name="Zheng Z."/>
            <person name="Cheng S."/>
            <person name="Spooner D."/>
            <person name="Van Deynze A."/>
            <person name="Simon P."/>
        </authorList>
    </citation>
    <scope>NUCLEOTIDE SEQUENCE</scope>
    <source>
        <tissue evidence="2">Leaf</tissue>
    </source>
</reference>
<evidence type="ECO:0000313" key="3">
    <source>
        <dbReference type="Proteomes" id="UP000077755"/>
    </source>
</evidence>
<dbReference type="Proteomes" id="UP000077755">
    <property type="component" value="Chromosome 6"/>
</dbReference>
<organism evidence="2 3">
    <name type="scientific">Daucus carota subsp. sativus</name>
    <name type="common">Carrot</name>
    <dbReference type="NCBI Taxonomy" id="79200"/>
    <lineage>
        <taxon>Eukaryota</taxon>
        <taxon>Viridiplantae</taxon>
        <taxon>Streptophyta</taxon>
        <taxon>Embryophyta</taxon>
        <taxon>Tracheophyta</taxon>
        <taxon>Spermatophyta</taxon>
        <taxon>Magnoliopsida</taxon>
        <taxon>eudicotyledons</taxon>
        <taxon>Gunneridae</taxon>
        <taxon>Pentapetalae</taxon>
        <taxon>asterids</taxon>
        <taxon>campanulids</taxon>
        <taxon>Apiales</taxon>
        <taxon>Apiaceae</taxon>
        <taxon>Apioideae</taxon>
        <taxon>Scandiceae</taxon>
        <taxon>Daucinae</taxon>
        <taxon>Daucus</taxon>
        <taxon>Daucus sect. Daucus</taxon>
    </lineage>
</organism>
<dbReference type="EMBL" id="CP093348">
    <property type="protein sequence ID" value="WOH04005.1"/>
    <property type="molecule type" value="Genomic_DNA"/>
</dbReference>
<keyword evidence="3" id="KW-1185">Reference proteome</keyword>
<accession>A0AAF0X9M3</accession>
<evidence type="ECO:0000256" key="1">
    <source>
        <dbReference type="SAM" id="MobiDB-lite"/>
    </source>
</evidence>
<protein>
    <submittedName>
        <fullName evidence="2">Uncharacterized protein</fullName>
    </submittedName>
</protein>
<proteinExistence type="predicted"/>
<name>A0AAF0X9M3_DAUCS</name>